<protein>
    <submittedName>
        <fullName evidence="2">(pine wood nematode) hypothetical protein</fullName>
    </submittedName>
</protein>
<keyword evidence="1" id="KW-0812">Transmembrane</keyword>
<feature type="transmembrane region" description="Helical" evidence="1">
    <location>
        <begin position="109"/>
        <end position="127"/>
    </location>
</feature>
<keyword evidence="4" id="KW-1185">Reference proteome</keyword>
<evidence type="ECO:0000313" key="3">
    <source>
        <dbReference type="Proteomes" id="UP000095284"/>
    </source>
</evidence>
<gene>
    <name evidence="2" type="ORF">BXYJ_LOCUS9015</name>
</gene>
<reference evidence="2" key="2">
    <citation type="submission" date="2020-09" db="EMBL/GenBank/DDBJ databases">
        <authorList>
            <person name="Kikuchi T."/>
        </authorList>
    </citation>
    <scope>NUCLEOTIDE SEQUENCE</scope>
    <source>
        <strain evidence="2">Ka4C1</strain>
    </source>
</reference>
<evidence type="ECO:0000256" key="1">
    <source>
        <dbReference type="SAM" id="Phobius"/>
    </source>
</evidence>
<dbReference type="PROSITE" id="PS51257">
    <property type="entry name" value="PROKAR_LIPOPROTEIN"/>
    <property type="match status" value="1"/>
</dbReference>
<sequence>MGDLRFDSSYFGKDRGVVKLALIILGLVACSVLCANWYGTSCFGEGRLGYASGLNFIFLIINIVSFILNLLSFKHGKFEHLYSAIAAILFAVAAGLLIWYLITARYWDTWLIVATVVIVIQFILYLWDFRATKEYQGHLPI</sequence>
<evidence type="ECO:0000313" key="2">
    <source>
        <dbReference type="EMBL" id="CAD5226378.1"/>
    </source>
</evidence>
<dbReference type="EMBL" id="CAJFDI010000004">
    <property type="protein sequence ID" value="CAD5226378.1"/>
    <property type="molecule type" value="Genomic_DNA"/>
</dbReference>
<proteinExistence type="predicted"/>
<dbReference type="eggNOG" id="ENOG502S39E">
    <property type="taxonomic scope" value="Eukaryota"/>
</dbReference>
<evidence type="ECO:0000313" key="5">
    <source>
        <dbReference type="WBParaSite" id="BXY_0012600.1"/>
    </source>
</evidence>
<dbReference type="OrthoDB" id="5834577at2759"/>
<feature type="transmembrane region" description="Helical" evidence="1">
    <location>
        <begin position="50"/>
        <end position="71"/>
    </location>
</feature>
<feature type="transmembrane region" description="Helical" evidence="1">
    <location>
        <begin position="20"/>
        <end position="38"/>
    </location>
</feature>
<feature type="transmembrane region" description="Helical" evidence="1">
    <location>
        <begin position="83"/>
        <end position="103"/>
    </location>
</feature>
<dbReference type="EMBL" id="CAJFCV020000004">
    <property type="protein sequence ID" value="CAG9115803.1"/>
    <property type="molecule type" value="Genomic_DNA"/>
</dbReference>
<reference evidence="5" key="1">
    <citation type="submission" date="2016-11" db="UniProtKB">
        <authorList>
            <consortium name="WormBaseParasite"/>
        </authorList>
    </citation>
    <scope>IDENTIFICATION</scope>
</reference>
<dbReference type="WBParaSite" id="BXY_0012600.1">
    <property type="protein sequence ID" value="BXY_0012600.1"/>
    <property type="gene ID" value="BXY_0012600"/>
</dbReference>
<name>A0A1I7RHE9_BURXY</name>
<organism evidence="3 5">
    <name type="scientific">Bursaphelenchus xylophilus</name>
    <name type="common">Pinewood nematode worm</name>
    <name type="synonym">Aphelenchoides xylophilus</name>
    <dbReference type="NCBI Taxonomy" id="6326"/>
    <lineage>
        <taxon>Eukaryota</taxon>
        <taxon>Metazoa</taxon>
        <taxon>Ecdysozoa</taxon>
        <taxon>Nematoda</taxon>
        <taxon>Chromadorea</taxon>
        <taxon>Rhabditida</taxon>
        <taxon>Tylenchina</taxon>
        <taxon>Tylenchomorpha</taxon>
        <taxon>Aphelenchoidea</taxon>
        <taxon>Aphelenchoididae</taxon>
        <taxon>Bursaphelenchus</taxon>
    </lineage>
</organism>
<dbReference type="Proteomes" id="UP000095284">
    <property type="component" value="Unplaced"/>
</dbReference>
<accession>A0A1I7RHE9</accession>
<dbReference type="Proteomes" id="UP000659654">
    <property type="component" value="Unassembled WGS sequence"/>
</dbReference>
<keyword evidence="1" id="KW-0472">Membrane</keyword>
<keyword evidence="1" id="KW-1133">Transmembrane helix</keyword>
<dbReference type="Proteomes" id="UP000582659">
    <property type="component" value="Unassembled WGS sequence"/>
</dbReference>
<dbReference type="AlphaFoldDB" id="A0A1I7RHE9"/>
<evidence type="ECO:0000313" key="4">
    <source>
        <dbReference type="Proteomes" id="UP000659654"/>
    </source>
</evidence>